<accession>D5EPI3</accession>
<dbReference type="STRING" id="583355.Caka_0696"/>
<protein>
    <recommendedName>
        <fullName evidence="3">GxxExxY protein</fullName>
    </recommendedName>
</protein>
<organism evidence="1 2">
    <name type="scientific">Coraliomargarita akajimensis (strain DSM 45221 / IAM 15411 / JCM 23193 / KCTC 12865 / 04OKA010-24)</name>
    <dbReference type="NCBI Taxonomy" id="583355"/>
    <lineage>
        <taxon>Bacteria</taxon>
        <taxon>Pseudomonadati</taxon>
        <taxon>Verrucomicrobiota</taxon>
        <taxon>Opitutia</taxon>
        <taxon>Puniceicoccales</taxon>
        <taxon>Coraliomargaritaceae</taxon>
        <taxon>Coraliomargarita</taxon>
    </lineage>
</organism>
<dbReference type="KEGG" id="caa:Caka_0696"/>
<keyword evidence="2" id="KW-1185">Reference proteome</keyword>
<dbReference type="RefSeq" id="WP_013042444.1">
    <property type="nucleotide sequence ID" value="NC_014008.1"/>
</dbReference>
<reference evidence="1 2" key="1">
    <citation type="journal article" date="2010" name="Stand. Genomic Sci.">
        <title>Complete genome sequence of Coraliomargarita akajimensis type strain (04OKA010-24).</title>
        <authorList>
            <person name="Mavromatis K."/>
            <person name="Abt B."/>
            <person name="Brambilla E."/>
            <person name="Lapidus A."/>
            <person name="Copeland A."/>
            <person name="Deshpande S."/>
            <person name="Nolan M."/>
            <person name="Lucas S."/>
            <person name="Tice H."/>
            <person name="Cheng J.F."/>
            <person name="Han C."/>
            <person name="Detter J.C."/>
            <person name="Woyke T."/>
            <person name="Goodwin L."/>
            <person name="Pitluck S."/>
            <person name="Held B."/>
            <person name="Brettin T."/>
            <person name="Tapia R."/>
            <person name="Ivanova N."/>
            <person name="Mikhailova N."/>
            <person name="Pati A."/>
            <person name="Liolios K."/>
            <person name="Chen A."/>
            <person name="Palaniappan K."/>
            <person name="Land M."/>
            <person name="Hauser L."/>
            <person name="Chang Y.J."/>
            <person name="Jeffries C.D."/>
            <person name="Rohde M."/>
            <person name="Goker M."/>
            <person name="Bristow J."/>
            <person name="Eisen J.A."/>
            <person name="Markowitz V."/>
            <person name="Hugenholtz P."/>
            <person name="Klenk H.P."/>
            <person name="Kyrpides N.C."/>
        </authorList>
    </citation>
    <scope>NUCLEOTIDE SEQUENCE [LARGE SCALE GENOMIC DNA]</scope>
    <source>
        <strain evidence="2">DSM 45221 / IAM 15411 / JCM 23193 / KCTC 12865</strain>
    </source>
</reference>
<evidence type="ECO:0000313" key="2">
    <source>
        <dbReference type="Proteomes" id="UP000000925"/>
    </source>
</evidence>
<dbReference type="Proteomes" id="UP000000925">
    <property type="component" value="Chromosome"/>
</dbReference>
<dbReference type="Pfam" id="PF13366">
    <property type="entry name" value="PDDEXK_3"/>
    <property type="match status" value="1"/>
</dbReference>
<evidence type="ECO:0008006" key="3">
    <source>
        <dbReference type="Google" id="ProtNLM"/>
    </source>
</evidence>
<name>D5EPI3_CORAD</name>
<dbReference type="AlphaFoldDB" id="D5EPI3"/>
<gene>
    <name evidence="1" type="ordered locus">Caka_0696</name>
</gene>
<proteinExistence type="predicted"/>
<dbReference type="HOGENOM" id="CLU_134960_1_0_0"/>
<dbReference type="EMBL" id="CP001998">
    <property type="protein sequence ID" value="ADE53720.1"/>
    <property type="molecule type" value="Genomic_DNA"/>
</dbReference>
<dbReference type="OrthoDB" id="9806869at2"/>
<dbReference type="NCBIfam" id="TIGR04256">
    <property type="entry name" value="GxxExxY"/>
    <property type="match status" value="1"/>
</dbReference>
<evidence type="ECO:0000313" key="1">
    <source>
        <dbReference type="EMBL" id="ADE53720.1"/>
    </source>
</evidence>
<sequence>MKDVSKNQDIYPELTHEVIAAAIEVHRALGPGLLESIYERCLIHELQLRGHNVAQQAQVDITYKDLVFEESLRCDLIIDHKLLVELKSVEATTPVHKAQTLSYLRLLQFPVGLLINFNVTRLTEGVSRLYNKHTSALSSSV</sequence>
<dbReference type="InterPro" id="IPR026350">
    <property type="entry name" value="GxxExxY"/>
</dbReference>
<dbReference type="eggNOG" id="COG0614">
    <property type="taxonomic scope" value="Bacteria"/>
</dbReference>